<keyword evidence="1" id="KW-1133">Transmembrane helix</keyword>
<keyword evidence="1" id="KW-0812">Transmembrane</keyword>
<name>A0ABN9MA94_9NEOB</name>
<dbReference type="EMBL" id="CAUEEQ010056696">
    <property type="protein sequence ID" value="CAJ0963071.1"/>
    <property type="molecule type" value="Genomic_DNA"/>
</dbReference>
<feature type="non-terminal residue" evidence="2">
    <location>
        <position position="1"/>
    </location>
</feature>
<evidence type="ECO:0000313" key="2">
    <source>
        <dbReference type="EMBL" id="CAJ0963071.1"/>
    </source>
</evidence>
<dbReference type="Proteomes" id="UP001176940">
    <property type="component" value="Unassembled WGS sequence"/>
</dbReference>
<feature type="non-terminal residue" evidence="2">
    <location>
        <position position="70"/>
    </location>
</feature>
<accession>A0ABN9MA94</accession>
<comment type="caution">
    <text evidence="2">The sequence shown here is derived from an EMBL/GenBank/DDBJ whole genome shotgun (WGS) entry which is preliminary data.</text>
</comment>
<proteinExistence type="predicted"/>
<feature type="transmembrane region" description="Helical" evidence="1">
    <location>
        <begin position="17"/>
        <end position="35"/>
    </location>
</feature>
<keyword evidence="1" id="KW-0472">Membrane</keyword>
<keyword evidence="3" id="KW-1185">Reference proteome</keyword>
<organism evidence="2 3">
    <name type="scientific">Ranitomeya imitator</name>
    <name type="common">mimic poison frog</name>
    <dbReference type="NCBI Taxonomy" id="111125"/>
    <lineage>
        <taxon>Eukaryota</taxon>
        <taxon>Metazoa</taxon>
        <taxon>Chordata</taxon>
        <taxon>Craniata</taxon>
        <taxon>Vertebrata</taxon>
        <taxon>Euteleostomi</taxon>
        <taxon>Amphibia</taxon>
        <taxon>Batrachia</taxon>
        <taxon>Anura</taxon>
        <taxon>Neobatrachia</taxon>
        <taxon>Hyloidea</taxon>
        <taxon>Dendrobatidae</taxon>
        <taxon>Dendrobatinae</taxon>
        <taxon>Ranitomeya</taxon>
    </lineage>
</organism>
<protein>
    <submittedName>
        <fullName evidence="2">Uncharacterized protein</fullName>
    </submittedName>
</protein>
<sequence>FSRVGSDFPGFPSWTDARYPLIDSLLGTLLLFLLFSRLGAAKQEPCLTCRKPGQQFHQESLLKARGYAIF</sequence>
<evidence type="ECO:0000256" key="1">
    <source>
        <dbReference type="SAM" id="Phobius"/>
    </source>
</evidence>
<reference evidence="2" key="1">
    <citation type="submission" date="2023-07" db="EMBL/GenBank/DDBJ databases">
        <authorList>
            <person name="Stuckert A."/>
        </authorList>
    </citation>
    <scope>NUCLEOTIDE SEQUENCE</scope>
</reference>
<evidence type="ECO:0000313" key="3">
    <source>
        <dbReference type="Proteomes" id="UP001176940"/>
    </source>
</evidence>
<gene>
    <name evidence="2" type="ORF">RIMI_LOCUS18513902</name>
</gene>